<gene>
    <name evidence="3" type="ORF">B5V02_00320</name>
</gene>
<keyword evidence="3" id="KW-0808">Transferase</keyword>
<dbReference type="InterPro" id="IPR029044">
    <property type="entry name" value="Nucleotide-diphossugar_trans"/>
</dbReference>
<comment type="caution">
    <text evidence="3">The sequence shown here is derived from an EMBL/GenBank/DDBJ whole genome shotgun (WGS) entry which is preliminary data.</text>
</comment>
<evidence type="ECO:0000259" key="2">
    <source>
        <dbReference type="Pfam" id="PF00535"/>
    </source>
</evidence>
<dbReference type="OrthoDB" id="9807795at2"/>
<keyword evidence="4" id="KW-1185">Reference proteome</keyword>
<organism evidence="3 4">
    <name type="scientific">Mesorhizobium kowhaii</name>
    <dbReference type="NCBI Taxonomy" id="1300272"/>
    <lineage>
        <taxon>Bacteria</taxon>
        <taxon>Pseudomonadati</taxon>
        <taxon>Pseudomonadota</taxon>
        <taxon>Alphaproteobacteria</taxon>
        <taxon>Hyphomicrobiales</taxon>
        <taxon>Phyllobacteriaceae</taxon>
        <taxon>Mesorhizobium</taxon>
    </lineage>
</organism>
<proteinExistence type="predicted"/>
<evidence type="ECO:0000313" key="4">
    <source>
        <dbReference type="Proteomes" id="UP000248616"/>
    </source>
</evidence>
<dbReference type="GO" id="GO:0005886">
    <property type="term" value="C:plasma membrane"/>
    <property type="evidence" value="ECO:0007669"/>
    <property type="project" value="TreeGrafter"/>
</dbReference>
<dbReference type="PANTHER" id="PTHR48090">
    <property type="entry name" value="UNDECAPRENYL-PHOSPHATE 4-DEOXY-4-FORMAMIDO-L-ARABINOSE TRANSFERASE-RELATED"/>
    <property type="match status" value="1"/>
</dbReference>
<dbReference type="Gene3D" id="3.90.550.10">
    <property type="entry name" value="Spore Coat Polysaccharide Biosynthesis Protein SpsA, Chain A"/>
    <property type="match status" value="1"/>
</dbReference>
<dbReference type="Pfam" id="PF00535">
    <property type="entry name" value="Glycos_transf_2"/>
    <property type="match status" value="1"/>
</dbReference>
<sequence length="313" mass="34494">MTTHSLVIPVYRNAENIPSLAAALEGLNAKLGGDLEVVFVVDGSPDRSGQLLVELAPKTPYICKVVFHSRNFGSFAAIRTGMEKASGKYIAAMAADLQEPPELIVEFFRILAADRADIAFGKREGRNDPALTRFLSNTFWSAYRAFVLPDMPKGGVDIFACNRAVLDAVLAIEEPNSSLVAQLFWVGFRREFVAYARKPRLHGKSAWNFSRRFRYMMDSVLSFSDLPIMLVLWLGTIGCTISLVMGVVTLIARVTGYISQAGYATQIVLTLFLGSLILTVQGILGLYIWRTAENTKRRPLRIISHIVSGGRGS</sequence>
<protein>
    <submittedName>
        <fullName evidence="3">Glycosyltransferase</fullName>
    </submittedName>
</protein>
<dbReference type="SUPFAM" id="SSF53448">
    <property type="entry name" value="Nucleotide-diphospho-sugar transferases"/>
    <property type="match status" value="1"/>
</dbReference>
<dbReference type="InterPro" id="IPR001173">
    <property type="entry name" value="Glyco_trans_2-like"/>
</dbReference>
<dbReference type="CDD" id="cd04187">
    <property type="entry name" value="DPM1_like_bac"/>
    <property type="match status" value="1"/>
</dbReference>
<name>A0A2W7CE23_9HYPH</name>
<feature type="domain" description="Glycosyltransferase 2-like" evidence="2">
    <location>
        <begin position="5"/>
        <end position="147"/>
    </location>
</feature>
<evidence type="ECO:0000256" key="1">
    <source>
        <dbReference type="SAM" id="Phobius"/>
    </source>
</evidence>
<dbReference type="Proteomes" id="UP000248616">
    <property type="component" value="Unassembled WGS sequence"/>
</dbReference>
<dbReference type="RefSeq" id="WP_111542303.1">
    <property type="nucleotide sequence ID" value="NZ_MZXV01000001.1"/>
</dbReference>
<feature type="transmembrane region" description="Helical" evidence="1">
    <location>
        <begin position="263"/>
        <end position="289"/>
    </location>
</feature>
<keyword evidence="1" id="KW-0812">Transmembrane</keyword>
<dbReference type="EMBL" id="MZXV01000001">
    <property type="protein sequence ID" value="PZV40511.1"/>
    <property type="molecule type" value="Genomic_DNA"/>
</dbReference>
<keyword evidence="1" id="KW-1133">Transmembrane helix</keyword>
<dbReference type="InterPro" id="IPR050256">
    <property type="entry name" value="Glycosyltransferase_2"/>
</dbReference>
<dbReference type="PANTHER" id="PTHR48090:SF8">
    <property type="entry name" value="GLYCOSYLTRANSFERASE CSBB-RELATED"/>
    <property type="match status" value="1"/>
</dbReference>
<feature type="transmembrane region" description="Helical" evidence="1">
    <location>
        <begin position="226"/>
        <end position="251"/>
    </location>
</feature>
<keyword evidence="1" id="KW-0472">Membrane</keyword>
<reference evidence="4" key="1">
    <citation type="submission" date="2017-03" db="EMBL/GenBank/DDBJ databases">
        <authorList>
            <person name="Safronova V.I."/>
            <person name="Sazanova A.L."/>
            <person name="Chirak E.R."/>
        </authorList>
    </citation>
    <scope>NUCLEOTIDE SEQUENCE [LARGE SCALE GENOMIC DNA]</scope>
    <source>
        <strain evidence="4">Ach-343</strain>
    </source>
</reference>
<dbReference type="GO" id="GO:0016740">
    <property type="term" value="F:transferase activity"/>
    <property type="evidence" value="ECO:0007669"/>
    <property type="project" value="UniProtKB-KW"/>
</dbReference>
<dbReference type="AlphaFoldDB" id="A0A2W7CE23"/>
<evidence type="ECO:0000313" key="3">
    <source>
        <dbReference type="EMBL" id="PZV40511.1"/>
    </source>
</evidence>
<accession>A0A2W7CE23</accession>